<keyword evidence="1" id="KW-0472">Membrane</keyword>
<accession>A0ABZ3BZL6</accession>
<evidence type="ECO:0008006" key="4">
    <source>
        <dbReference type="Google" id="ProtNLM"/>
    </source>
</evidence>
<organism evidence="2 3">
    <name type="scientific">Ignatzschineria larvae DSM 13226</name>
    <dbReference type="NCBI Taxonomy" id="1111732"/>
    <lineage>
        <taxon>Bacteria</taxon>
        <taxon>Pseudomonadati</taxon>
        <taxon>Pseudomonadota</taxon>
        <taxon>Gammaproteobacteria</taxon>
        <taxon>Cardiobacteriales</taxon>
        <taxon>Ignatzschineriaceae</taxon>
        <taxon>Ignatzschineria</taxon>
    </lineage>
</organism>
<evidence type="ECO:0000313" key="3">
    <source>
        <dbReference type="Proteomes" id="UP001449178"/>
    </source>
</evidence>
<dbReference type="RefSeq" id="WP_342386879.1">
    <property type="nucleotide sequence ID" value="NZ_CP150637.1"/>
</dbReference>
<evidence type="ECO:0000256" key="1">
    <source>
        <dbReference type="SAM" id="Phobius"/>
    </source>
</evidence>
<evidence type="ECO:0000313" key="2">
    <source>
        <dbReference type="EMBL" id="WZW87991.1"/>
    </source>
</evidence>
<keyword evidence="3" id="KW-1185">Reference proteome</keyword>
<gene>
    <name evidence="2" type="ORF">WMO13_01010</name>
</gene>
<feature type="transmembrane region" description="Helical" evidence="1">
    <location>
        <begin position="12"/>
        <end position="30"/>
    </location>
</feature>
<proteinExistence type="predicted"/>
<keyword evidence="1" id="KW-1133">Transmembrane helix</keyword>
<reference evidence="2 3" key="1">
    <citation type="submission" date="2024-03" db="EMBL/GenBank/DDBJ databases">
        <title>Complete Genome Sequence and Annotation of Ignatzschineria larvae DSM 13226.</title>
        <authorList>
            <person name="Cantrell E."/>
            <person name="Burcham Z.M."/>
        </authorList>
    </citation>
    <scope>NUCLEOTIDE SEQUENCE [LARGE SCALE GENOMIC DNA]</scope>
    <source>
        <strain evidence="2 3">DSM 13226</strain>
    </source>
</reference>
<name>A0ABZ3BZL6_9GAMM</name>
<protein>
    <recommendedName>
        <fullName evidence="4">DUF4340 domain-containing protein</fullName>
    </recommendedName>
</protein>
<keyword evidence="1" id="KW-0812">Transmembrane</keyword>
<dbReference type="EMBL" id="CP150637">
    <property type="protein sequence ID" value="WZW87991.1"/>
    <property type="molecule type" value="Genomic_DNA"/>
</dbReference>
<sequence>MRTMQQRESGSIFVGVIIIVGLFFLFFWGMQQMLSQEWFLLRKKSAWVEKLHVSKSFVRKPNQFSITKKEAHQVEKCDLYRQKILIRNRQSEGNHSLNISDCYNDPFYKLNVDFYLDAVSPDQNISYAHYYYEVNNDSKALENAVLVEFVRVEEDLVSVVILHENQQYDYQLPLFDDQERIQYQLVKGIDSGVAIIVNRTLWFLSFTGEVKLVARDLPFKFESILLSALIPVKKGLDNDSEKNALYFNRTYLNKVYFLVRPTKAELRLYLIDAAGIGGEIKRWNLDNERDFDEGYGVLEKRIRLSLDRWSVEWLDQAGIILLFKSLDQEYDRLFAIDWGGSPLWGDRAFWVRQVDNGVYCGLQQILFEPVPGWILGCQRLREGKIVIE</sequence>
<dbReference type="Proteomes" id="UP001449178">
    <property type="component" value="Chromosome"/>
</dbReference>